<organism evidence="2 3">
    <name type="scientific">Aldrovandia affinis</name>
    <dbReference type="NCBI Taxonomy" id="143900"/>
    <lineage>
        <taxon>Eukaryota</taxon>
        <taxon>Metazoa</taxon>
        <taxon>Chordata</taxon>
        <taxon>Craniata</taxon>
        <taxon>Vertebrata</taxon>
        <taxon>Euteleostomi</taxon>
        <taxon>Actinopterygii</taxon>
        <taxon>Neopterygii</taxon>
        <taxon>Teleostei</taxon>
        <taxon>Notacanthiformes</taxon>
        <taxon>Halosauridae</taxon>
        <taxon>Aldrovandia</taxon>
    </lineage>
</organism>
<reference evidence="2" key="1">
    <citation type="journal article" date="2023" name="Science">
        <title>Genome structures resolve the early diversification of teleost fishes.</title>
        <authorList>
            <person name="Parey E."/>
            <person name="Louis A."/>
            <person name="Montfort J."/>
            <person name="Bouchez O."/>
            <person name="Roques C."/>
            <person name="Iampietro C."/>
            <person name="Lluch J."/>
            <person name="Castinel A."/>
            <person name="Donnadieu C."/>
            <person name="Desvignes T."/>
            <person name="Floi Bucao C."/>
            <person name="Jouanno E."/>
            <person name="Wen M."/>
            <person name="Mejri S."/>
            <person name="Dirks R."/>
            <person name="Jansen H."/>
            <person name="Henkel C."/>
            <person name="Chen W.J."/>
            <person name="Zahm M."/>
            <person name="Cabau C."/>
            <person name="Klopp C."/>
            <person name="Thompson A.W."/>
            <person name="Robinson-Rechavi M."/>
            <person name="Braasch I."/>
            <person name="Lecointre G."/>
            <person name="Bobe J."/>
            <person name="Postlethwait J.H."/>
            <person name="Berthelot C."/>
            <person name="Roest Crollius H."/>
            <person name="Guiguen Y."/>
        </authorList>
    </citation>
    <scope>NUCLEOTIDE SEQUENCE</scope>
    <source>
        <strain evidence="2">NC1722</strain>
    </source>
</reference>
<dbReference type="Proteomes" id="UP001221898">
    <property type="component" value="Unassembled WGS sequence"/>
</dbReference>
<dbReference type="AlphaFoldDB" id="A0AAD7SGU4"/>
<protein>
    <submittedName>
        <fullName evidence="2">Uncharacterized protein</fullName>
    </submittedName>
</protein>
<proteinExistence type="predicted"/>
<dbReference type="EMBL" id="JAINUG010000064">
    <property type="protein sequence ID" value="KAJ8402334.1"/>
    <property type="molecule type" value="Genomic_DNA"/>
</dbReference>
<evidence type="ECO:0000256" key="1">
    <source>
        <dbReference type="SAM" id="MobiDB-lite"/>
    </source>
</evidence>
<evidence type="ECO:0000313" key="2">
    <source>
        <dbReference type="EMBL" id="KAJ8402334.1"/>
    </source>
</evidence>
<evidence type="ECO:0000313" key="3">
    <source>
        <dbReference type="Proteomes" id="UP001221898"/>
    </source>
</evidence>
<sequence>MGQVAIPPSAGPTGQGGLAPTAEPTGQGGGVAPNRPSLAGCRVPEVRPQTRMGTALLLPASWTAAVDHKSHNGTASILQHNGCKTVSGG</sequence>
<name>A0AAD7SGU4_9TELE</name>
<feature type="region of interest" description="Disordered" evidence="1">
    <location>
        <begin position="1"/>
        <end position="39"/>
    </location>
</feature>
<gene>
    <name evidence="2" type="ORF">AAFF_G00368230</name>
</gene>
<accession>A0AAD7SGU4</accession>
<keyword evidence="3" id="KW-1185">Reference proteome</keyword>
<comment type="caution">
    <text evidence="2">The sequence shown here is derived from an EMBL/GenBank/DDBJ whole genome shotgun (WGS) entry which is preliminary data.</text>
</comment>